<dbReference type="InterPro" id="IPR036388">
    <property type="entry name" value="WH-like_DNA-bd_sf"/>
</dbReference>
<dbReference type="AlphaFoldDB" id="A0A8S4S7N2"/>
<evidence type="ECO:0000313" key="2">
    <source>
        <dbReference type="EMBL" id="CAH2248498.1"/>
    </source>
</evidence>
<dbReference type="Gene3D" id="1.10.10.10">
    <property type="entry name" value="Winged helix-like DNA-binding domain superfamily/Winged helix DNA-binding domain"/>
    <property type="match status" value="1"/>
</dbReference>
<dbReference type="InterPro" id="IPR009057">
    <property type="entry name" value="Homeodomain-like_sf"/>
</dbReference>
<name>A0A8S4S7N2_9NEOP</name>
<dbReference type="OrthoDB" id="6930934at2759"/>
<reference evidence="2" key="1">
    <citation type="submission" date="2022-03" db="EMBL/GenBank/DDBJ databases">
        <authorList>
            <person name="Lindestad O."/>
        </authorList>
    </citation>
    <scope>NUCLEOTIDE SEQUENCE</scope>
</reference>
<comment type="subcellular location">
    <subcellularLocation>
        <location evidence="1">Nucleus</location>
    </subcellularLocation>
</comment>
<organism evidence="2 3">
    <name type="scientific">Pararge aegeria aegeria</name>
    <dbReference type="NCBI Taxonomy" id="348720"/>
    <lineage>
        <taxon>Eukaryota</taxon>
        <taxon>Metazoa</taxon>
        <taxon>Ecdysozoa</taxon>
        <taxon>Arthropoda</taxon>
        <taxon>Hexapoda</taxon>
        <taxon>Insecta</taxon>
        <taxon>Pterygota</taxon>
        <taxon>Neoptera</taxon>
        <taxon>Endopterygota</taxon>
        <taxon>Lepidoptera</taxon>
        <taxon>Glossata</taxon>
        <taxon>Ditrysia</taxon>
        <taxon>Papilionoidea</taxon>
        <taxon>Nymphalidae</taxon>
        <taxon>Satyrinae</taxon>
        <taxon>Satyrini</taxon>
        <taxon>Parargina</taxon>
        <taxon>Pararge</taxon>
    </lineage>
</organism>
<comment type="caution">
    <text evidence="2">The sequence shown here is derived from an EMBL/GenBank/DDBJ whole genome shotgun (WGS) entry which is preliminary data.</text>
</comment>
<feature type="non-terminal residue" evidence="2">
    <location>
        <position position="61"/>
    </location>
</feature>
<proteinExistence type="predicted"/>
<dbReference type="SUPFAM" id="SSF46689">
    <property type="entry name" value="Homeodomain-like"/>
    <property type="match status" value="1"/>
</dbReference>
<dbReference type="Proteomes" id="UP000838756">
    <property type="component" value="Unassembled WGS sequence"/>
</dbReference>
<evidence type="ECO:0000256" key="1">
    <source>
        <dbReference type="ARBA" id="ARBA00004123"/>
    </source>
</evidence>
<dbReference type="Pfam" id="PF13384">
    <property type="entry name" value="HTH_23"/>
    <property type="match status" value="1"/>
</dbReference>
<dbReference type="EMBL" id="CAKXAJ010025975">
    <property type="protein sequence ID" value="CAH2248498.1"/>
    <property type="molecule type" value="Genomic_DNA"/>
</dbReference>
<protein>
    <submittedName>
        <fullName evidence="2">Jg18533 protein</fullName>
    </submittedName>
</protein>
<dbReference type="GO" id="GO:0005634">
    <property type="term" value="C:nucleus"/>
    <property type="evidence" value="ECO:0007669"/>
    <property type="project" value="UniProtKB-SubCell"/>
</dbReference>
<keyword evidence="3" id="KW-1185">Reference proteome</keyword>
<sequence>MDIREAEVVRIITLLETGTSQTNVASTCEVSRSTVQYVYNRYLETVGYIRRTWLVAEGRQR</sequence>
<evidence type="ECO:0000313" key="3">
    <source>
        <dbReference type="Proteomes" id="UP000838756"/>
    </source>
</evidence>
<gene>
    <name evidence="2" type="primary">jg18533</name>
    <name evidence="2" type="ORF">PAEG_LOCUS21749</name>
</gene>
<accession>A0A8S4S7N2</accession>